<accession>B1KLB8</accession>
<dbReference type="HOGENOM" id="CLU_1905331_0_0_6"/>
<evidence type="ECO:0000313" key="3">
    <source>
        <dbReference type="Proteomes" id="UP000002168"/>
    </source>
</evidence>
<proteinExistence type="predicted"/>
<protein>
    <submittedName>
        <fullName evidence="2">Uncharacterized protein</fullName>
    </submittedName>
</protein>
<dbReference type="RefSeq" id="WP_012324189.1">
    <property type="nucleotide sequence ID" value="NC_010506.1"/>
</dbReference>
<keyword evidence="1" id="KW-0812">Transmembrane</keyword>
<keyword evidence="1" id="KW-1133">Transmembrane helix</keyword>
<dbReference type="EMBL" id="CP000961">
    <property type="protein sequence ID" value="ACA85843.1"/>
    <property type="molecule type" value="Genomic_DNA"/>
</dbReference>
<name>B1KLB8_SHEWM</name>
<feature type="transmembrane region" description="Helical" evidence="1">
    <location>
        <begin position="6"/>
        <end position="22"/>
    </location>
</feature>
<gene>
    <name evidence="2" type="ordered locus">Swoo_1557</name>
</gene>
<dbReference type="Proteomes" id="UP000002168">
    <property type="component" value="Chromosome"/>
</dbReference>
<dbReference type="AlphaFoldDB" id="B1KLB8"/>
<dbReference type="KEGG" id="swd:Swoo_1557"/>
<keyword evidence="3" id="KW-1185">Reference proteome</keyword>
<sequence length="133" mass="14565">MVVEIISVIVILAVITIGYKVAPHRDLGKSKPFLAVFPKYKCLVSVTYNPDVLESKLEEFGFKKVGEKGEGVKFTRGSVLGELSVNLTKVDLHLSSANSTKTCLLVNASWVAAFDTGDHWILTKELAEKLENA</sequence>
<evidence type="ECO:0000256" key="1">
    <source>
        <dbReference type="SAM" id="Phobius"/>
    </source>
</evidence>
<organism evidence="2 3">
    <name type="scientific">Shewanella woodyi (strain ATCC 51908 / MS32)</name>
    <dbReference type="NCBI Taxonomy" id="392500"/>
    <lineage>
        <taxon>Bacteria</taxon>
        <taxon>Pseudomonadati</taxon>
        <taxon>Pseudomonadota</taxon>
        <taxon>Gammaproteobacteria</taxon>
        <taxon>Alteromonadales</taxon>
        <taxon>Shewanellaceae</taxon>
        <taxon>Shewanella</taxon>
    </lineage>
</organism>
<evidence type="ECO:0000313" key="2">
    <source>
        <dbReference type="EMBL" id="ACA85843.1"/>
    </source>
</evidence>
<keyword evidence="1" id="KW-0472">Membrane</keyword>
<reference evidence="2 3" key="1">
    <citation type="submission" date="2008-02" db="EMBL/GenBank/DDBJ databases">
        <title>Complete sequence of Shewanella woodyi ATCC 51908.</title>
        <authorList>
            <consortium name="US DOE Joint Genome Institute"/>
            <person name="Copeland A."/>
            <person name="Lucas S."/>
            <person name="Lapidus A."/>
            <person name="Glavina del Rio T."/>
            <person name="Dalin E."/>
            <person name="Tice H."/>
            <person name="Bruce D."/>
            <person name="Goodwin L."/>
            <person name="Pitluck S."/>
            <person name="Sims D."/>
            <person name="Brettin T."/>
            <person name="Detter J.C."/>
            <person name="Han C."/>
            <person name="Kuske C.R."/>
            <person name="Schmutz J."/>
            <person name="Larimer F."/>
            <person name="Land M."/>
            <person name="Hauser L."/>
            <person name="Kyrpides N."/>
            <person name="Lykidis A."/>
            <person name="Zhao J.-S."/>
            <person name="Richardson P."/>
        </authorList>
    </citation>
    <scope>NUCLEOTIDE SEQUENCE [LARGE SCALE GENOMIC DNA]</scope>
    <source>
        <strain evidence="3">ATCC 51908 / MS32</strain>
    </source>
</reference>